<proteinExistence type="predicted"/>
<protein>
    <recommendedName>
        <fullName evidence="1">HTH cro/C1-type domain-containing protein</fullName>
    </recommendedName>
</protein>
<keyword evidence="3" id="KW-1185">Reference proteome</keyword>
<dbReference type="Proteomes" id="UP000051863">
    <property type="component" value="Unassembled WGS sequence"/>
</dbReference>
<feature type="domain" description="HTH cro/C1-type" evidence="1">
    <location>
        <begin position="32"/>
        <end position="88"/>
    </location>
</feature>
<dbReference type="Gene3D" id="1.10.260.40">
    <property type="entry name" value="lambda repressor-like DNA-binding domains"/>
    <property type="match status" value="1"/>
</dbReference>
<organism evidence="2 3">
    <name type="scientific">Stenotrophomonas terrae</name>
    <dbReference type="NCBI Taxonomy" id="405446"/>
    <lineage>
        <taxon>Bacteria</taxon>
        <taxon>Pseudomonadati</taxon>
        <taxon>Pseudomonadota</taxon>
        <taxon>Gammaproteobacteria</taxon>
        <taxon>Lysobacterales</taxon>
        <taxon>Lysobacteraceae</taxon>
        <taxon>Stenotrophomonas</taxon>
    </lineage>
</organism>
<accession>A0A0R0CPX7</accession>
<evidence type="ECO:0000259" key="1">
    <source>
        <dbReference type="PROSITE" id="PS50943"/>
    </source>
</evidence>
<dbReference type="SUPFAM" id="SSF47413">
    <property type="entry name" value="lambda repressor-like DNA-binding domains"/>
    <property type="match status" value="1"/>
</dbReference>
<dbReference type="Pfam" id="PF01381">
    <property type="entry name" value="HTH_3"/>
    <property type="match status" value="1"/>
</dbReference>
<dbReference type="PROSITE" id="PS50943">
    <property type="entry name" value="HTH_CROC1"/>
    <property type="match status" value="1"/>
</dbReference>
<evidence type="ECO:0000313" key="3">
    <source>
        <dbReference type="Proteomes" id="UP000051863"/>
    </source>
</evidence>
<evidence type="ECO:0000313" key="2">
    <source>
        <dbReference type="EMBL" id="KRG71414.1"/>
    </source>
</evidence>
<dbReference type="PATRIC" id="fig|405446.3.peg.3917"/>
<name>A0A0R0CPX7_9GAMM</name>
<dbReference type="InterPro" id="IPR010982">
    <property type="entry name" value="Lambda_DNA-bd_dom_sf"/>
</dbReference>
<dbReference type="AlphaFoldDB" id="A0A0R0CPX7"/>
<dbReference type="SMART" id="SM00530">
    <property type="entry name" value="HTH_XRE"/>
    <property type="match status" value="1"/>
</dbReference>
<comment type="caution">
    <text evidence="2">The sequence shown here is derived from an EMBL/GenBank/DDBJ whole genome shotgun (WGS) entry which is preliminary data.</text>
</comment>
<gene>
    <name evidence="2" type="ORF">ABB27_03855</name>
</gene>
<dbReference type="InterPro" id="IPR001387">
    <property type="entry name" value="Cro/C1-type_HTH"/>
</dbReference>
<sequence>MRRLARSKLDQTGNWLRQILPRLRPVPRGGWIAATRDALGMSRTELARRLGVQPSSVLKLENSERAGTVQIDTLRRAAAAMDCEVVLLVVPRQPLQTSVDQQRLKLFNATFNRTAIHMKLEDQAVSEKLRPHLLKQAETEIPDTALWRIREEDLG</sequence>
<dbReference type="GO" id="GO:0003677">
    <property type="term" value="F:DNA binding"/>
    <property type="evidence" value="ECO:0007669"/>
    <property type="project" value="InterPro"/>
</dbReference>
<dbReference type="CDD" id="cd00093">
    <property type="entry name" value="HTH_XRE"/>
    <property type="match status" value="1"/>
</dbReference>
<dbReference type="EMBL" id="LDJJ01000009">
    <property type="protein sequence ID" value="KRG71414.1"/>
    <property type="molecule type" value="Genomic_DNA"/>
</dbReference>
<reference evidence="2 3" key="1">
    <citation type="submission" date="2015-05" db="EMBL/GenBank/DDBJ databases">
        <title>Genome sequencing and analysis of members of genus Stenotrophomonas.</title>
        <authorList>
            <person name="Patil P.P."/>
            <person name="Midha S."/>
            <person name="Patil P.B."/>
        </authorList>
    </citation>
    <scope>NUCLEOTIDE SEQUENCE [LARGE SCALE GENOMIC DNA]</scope>
    <source>
        <strain evidence="2 3">DSM 18941</strain>
    </source>
</reference>